<gene>
    <name evidence="3" type="ORF">GCM10022419_100640</name>
</gene>
<keyword evidence="4" id="KW-1185">Reference proteome</keyword>
<dbReference type="EMBL" id="BAABDQ010000035">
    <property type="protein sequence ID" value="GAA3600429.1"/>
    <property type="molecule type" value="Genomic_DNA"/>
</dbReference>
<feature type="region of interest" description="Disordered" evidence="1">
    <location>
        <begin position="39"/>
        <end position="61"/>
    </location>
</feature>
<dbReference type="PANTHER" id="PTHR43845">
    <property type="entry name" value="BLR5969 PROTEIN"/>
    <property type="match status" value="1"/>
</dbReference>
<evidence type="ECO:0000313" key="3">
    <source>
        <dbReference type="EMBL" id="GAA3600429.1"/>
    </source>
</evidence>
<feature type="domain" description="AMP-dependent synthetase/ligase" evidence="2">
    <location>
        <begin position="125"/>
        <end position="335"/>
    </location>
</feature>
<reference evidence="4" key="1">
    <citation type="journal article" date="2019" name="Int. J. Syst. Evol. Microbiol.">
        <title>The Global Catalogue of Microorganisms (GCM) 10K type strain sequencing project: providing services to taxonomists for standard genome sequencing and annotation.</title>
        <authorList>
            <consortium name="The Broad Institute Genomics Platform"/>
            <consortium name="The Broad Institute Genome Sequencing Center for Infectious Disease"/>
            <person name="Wu L."/>
            <person name="Ma J."/>
        </authorList>
    </citation>
    <scope>NUCLEOTIDE SEQUENCE [LARGE SCALE GENOMIC DNA]</scope>
    <source>
        <strain evidence="4">JCM 17326</strain>
    </source>
</reference>
<accession>A0ABP6Z8K5</accession>
<name>A0ABP6Z8K5_9ACTN</name>
<dbReference type="InterPro" id="IPR042099">
    <property type="entry name" value="ANL_N_sf"/>
</dbReference>
<protein>
    <recommendedName>
        <fullName evidence="2">AMP-dependent synthetase/ligase domain-containing protein</fullName>
    </recommendedName>
</protein>
<evidence type="ECO:0000256" key="1">
    <source>
        <dbReference type="SAM" id="MobiDB-lite"/>
    </source>
</evidence>
<evidence type="ECO:0000259" key="2">
    <source>
        <dbReference type="Pfam" id="PF00501"/>
    </source>
</evidence>
<dbReference type="RefSeq" id="WP_345573131.1">
    <property type="nucleotide sequence ID" value="NZ_BAABDQ010000035.1"/>
</dbReference>
<dbReference type="SUPFAM" id="SSF56801">
    <property type="entry name" value="Acetyl-CoA synthetase-like"/>
    <property type="match status" value="1"/>
</dbReference>
<dbReference type="Proteomes" id="UP001500630">
    <property type="component" value="Unassembled WGS sequence"/>
</dbReference>
<organism evidence="3 4">
    <name type="scientific">Nonomuraea rosea</name>
    <dbReference type="NCBI Taxonomy" id="638574"/>
    <lineage>
        <taxon>Bacteria</taxon>
        <taxon>Bacillati</taxon>
        <taxon>Actinomycetota</taxon>
        <taxon>Actinomycetes</taxon>
        <taxon>Streptosporangiales</taxon>
        <taxon>Streptosporangiaceae</taxon>
        <taxon>Nonomuraea</taxon>
    </lineage>
</organism>
<dbReference type="InterPro" id="IPR000873">
    <property type="entry name" value="AMP-dep_synth/lig_dom"/>
</dbReference>
<dbReference type="Pfam" id="PF00501">
    <property type="entry name" value="AMP-binding"/>
    <property type="match status" value="1"/>
</dbReference>
<feature type="compositionally biased region" description="Acidic residues" evidence="1">
    <location>
        <begin position="39"/>
        <end position="48"/>
    </location>
</feature>
<proteinExistence type="predicted"/>
<sequence>MLATAARQLRYVTTVLSGGRFDVKALRSMVTDLRQTLDELGEPGEGADEMLPGGGGVDDPEIRRSMADRRLRQAIRQAARHTPYYRQWFDEHGVDPSRIGLDQLHQVASTPKTALRGAGPAFVSERSEPVLMAQTTGTTGTPTVVWFSRYELELSAALSAISYLMVGGVRSHHVSMSCVSSRATVGMISVQQALSLVGAGFVAQGLVDPGIALDRLATPLHLPGKSPHITDLYTVPSYLGALVQRAERDGWQARDFGLRQILTGAEILTDALRERVDEMFGVPVSDVYGMTELVPTTGLVCAEQHLHLASEQAHFEVLALDADTPVTAGEIGELVATPYAPYRDTTLLVRYRTGDLVRRLPDEPYGCELAQLPATSPIVGRAKTFGGGPTARDILEVLQGVREIPLPTRYALSGDPLKPLLHVVAPPGAALLGRIEERAADRSLQVAGIVLAEDAGDLPEPCRVRADLYEHSFETSQS</sequence>
<evidence type="ECO:0000313" key="4">
    <source>
        <dbReference type="Proteomes" id="UP001500630"/>
    </source>
</evidence>
<dbReference type="Gene3D" id="3.40.50.12780">
    <property type="entry name" value="N-terminal domain of ligase-like"/>
    <property type="match status" value="1"/>
</dbReference>
<dbReference type="PANTHER" id="PTHR43845:SF1">
    <property type="entry name" value="BLR5969 PROTEIN"/>
    <property type="match status" value="1"/>
</dbReference>
<comment type="caution">
    <text evidence="3">The sequence shown here is derived from an EMBL/GenBank/DDBJ whole genome shotgun (WGS) entry which is preliminary data.</text>
</comment>